<dbReference type="Proteomes" id="UP000193435">
    <property type="component" value="Unassembled WGS sequence"/>
</dbReference>
<comment type="similarity">
    <text evidence="1">Belongs to the LOR family.</text>
</comment>
<dbReference type="AlphaFoldDB" id="A0A1X7MYW1"/>
<name>A0A1X7MYW1_9LACT</name>
<dbReference type="InterPro" id="IPR025659">
    <property type="entry name" value="Tubby-like_C"/>
</dbReference>
<protein>
    <submittedName>
        <fullName evidence="2">Uncharacterized protein YxjI</fullName>
    </submittedName>
</protein>
<dbReference type="SUPFAM" id="SSF54518">
    <property type="entry name" value="Tubby C-terminal domain-like"/>
    <property type="match status" value="1"/>
</dbReference>
<evidence type="ECO:0000256" key="1">
    <source>
        <dbReference type="ARBA" id="ARBA00005437"/>
    </source>
</evidence>
<gene>
    <name evidence="2" type="ORF">SAMN04488700_1136</name>
</gene>
<reference evidence="2 3" key="1">
    <citation type="submission" date="2017-04" db="EMBL/GenBank/DDBJ databases">
        <authorList>
            <person name="Afonso C.L."/>
            <person name="Miller P.J."/>
            <person name="Scott M.A."/>
            <person name="Spackman E."/>
            <person name="Goraichik I."/>
            <person name="Dimitrov K.M."/>
            <person name="Suarez D.L."/>
            <person name="Swayne D.E."/>
        </authorList>
    </citation>
    <scope>NUCLEOTIDE SEQUENCE [LARGE SCALE GENOMIC DNA]</scope>
    <source>
        <strain evidence="2 3">LMG26642</strain>
    </source>
</reference>
<evidence type="ECO:0000313" key="3">
    <source>
        <dbReference type="Proteomes" id="UP000193435"/>
    </source>
</evidence>
<dbReference type="Pfam" id="PF04525">
    <property type="entry name" value="LOR"/>
    <property type="match status" value="1"/>
</dbReference>
<accession>A0A1X7MYW1</accession>
<keyword evidence="3" id="KW-1185">Reference proteome</keyword>
<dbReference type="EMBL" id="FXBJ01000002">
    <property type="protein sequence ID" value="SMH30119.1"/>
    <property type="molecule type" value="Genomic_DNA"/>
</dbReference>
<dbReference type="Gene3D" id="2.40.160.200">
    <property type="entry name" value="LURP1-related"/>
    <property type="match status" value="1"/>
</dbReference>
<evidence type="ECO:0000313" key="2">
    <source>
        <dbReference type="EMBL" id="SMH30119.1"/>
    </source>
</evidence>
<organism evidence="2 3">
    <name type="scientific">Carnobacterium iners</name>
    <dbReference type="NCBI Taxonomy" id="1073423"/>
    <lineage>
        <taxon>Bacteria</taxon>
        <taxon>Bacillati</taxon>
        <taxon>Bacillota</taxon>
        <taxon>Bacilli</taxon>
        <taxon>Lactobacillales</taxon>
        <taxon>Carnobacteriaceae</taxon>
        <taxon>Carnobacterium</taxon>
    </lineage>
</organism>
<sequence length="163" mass="18697">MNYYIKQKLFSWKDKFMVKNSLGQDVYSVEGELLSWGKKLHVKDKNGKEVLYIEQQLWKFLPTYSLCIDGKEQAKISKDFTFFKPSYTIEGPSWQVEGSIWEHNYQIVNNQGIVADISKEWLTWGDSYALDIKDESHALLALGAIIVIDCVMSSQQSTANSGL</sequence>
<dbReference type="RefSeq" id="WP_085559324.1">
    <property type="nucleotide sequence ID" value="NZ_FOAH01000001.1"/>
</dbReference>
<proteinExistence type="inferred from homology"/>
<dbReference type="OrthoDB" id="652307at2"/>
<dbReference type="InterPro" id="IPR007612">
    <property type="entry name" value="LOR"/>
</dbReference>
<dbReference type="InterPro" id="IPR038595">
    <property type="entry name" value="LOR_sf"/>
</dbReference>